<gene>
    <name evidence="1" type="ORF">HMP0721_2173</name>
</gene>
<reference evidence="1 2" key="1">
    <citation type="submission" date="2010-12" db="EMBL/GenBank/DDBJ databases">
        <authorList>
            <person name="Muzny D."/>
            <person name="Qin X."/>
            <person name="Deng J."/>
            <person name="Jiang H."/>
            <person name="Liu Y."/>
            <person name="Qu J."/>
            <person name="Song X.-Z."/>
            <person name="Zhang L."/>
            <person name="Thornton R."/>
            <person name="Coyle M."/>
            <person name="Francisco L."/>
            <person name="Jackson L."/>
            <person name="Javaid M."/>
            <person name="Korchina V."/>
            <person name="Kovar C."/>
            <person name="Mata R."/>
            <person name="Mathew T."/>
            <person name="Ngo R."/>
            <person name="Nguyen L."/>
            <person name="Nguyen N."/>
            <person name="Okwuonu G."/>
            <person name="Ongeri F."/>
            <person name="Pham C."/>
            <person name="Simmons D."/>
            <person name="Wilczek-Boney K."/>
            <person name="Hale W."/>
            <person name="Jakkamsetti A."/>
            <person name="Pham P."/>
            <person name="Ruth R."/>
            <person name="San Lucas F."/>
            <person name="Warren J."/>
            <person name="Zhang J."/>
            <person name="Zhao Z."/>
            <person name="Zhou C."/>
            <person name="Zhu D."/>
            <person name="Lee S."/>
            <person name="Bess C."/>
            <person name="Blankenburg K."/>
            <person name="Forbes L."/>
            <person name="Fu Q."/>
            <person name="Gubbala S."/>
            <person name="Hirani K."/>
            <person name="Jayaseelan J.C."/>
            <person name="Lara F."/>
            <person name="Munidasa M."/>
            <person name="Palculict T."/>
            <person name="Patil S."/>
            <person name="Pu L.-L."/>
            <person name="Saada N."/>
            <person name="Tang L."/>
            <person name="Weissenberger G."/>
            <person name="Zhu Y."/>
            <person name="Hemphill L."/>
            <person name="Shang Y."/>
            <person name="Youmans B."/>
            <person name="Ayvaz T."/>
            <person name="Ross M."/>
            <person name="Santibanez J."/>
            <person name="Aqrawi P."/>
            <person name="Gross S."/>
            <person name="Joshi V."/>
            <person name="Fowler G."/>
            <person name="Nazareth L."/>
            <person name="Reid J."/>
            <person name="Worley K."/>
            <person name="Petrosino J."/>
            <person name="Highlander S."/>
            <person name="Gibbs R."/>
        </authorList>
    </citation>
    <scope>NUCLEOTIDE SEQUENCE [LARGE SCALE GENOMIC DNA]</scope>
    <source>
        <strain evidence="1 2">ATCC 23263</strain>
    </source>
</reference>
<dbReference type="HOGENOM" id="CLU_2466602_0_0_9"/>
<dbReference type="RefSeq" id="WP_006599595.1">
    <property type="nucleotide sequence ID" value="NZ_GL622359.1"/>
</dbReference>
<evidence type="ECO:0000313" key="2">
    <source>
        <dbReference type="Proteomes" id="UP000004754"/>
    </source>
</evidence>
<dbReference type="EMBL" id="AEQN01000028">
    <property type="protein sequence ID" value="EFV00724.1"/>
    <property type="molecule type" value="Genomic_DNA"/>
</dbReference>
<protein>
    <submittedName>
        <fullName evidence="1">Uncharacterized protein</fullName>
    </submittedName>
</protein>
<organism evidence="1 2">
    <name type="scientific">Pseudoramibacter alactolyticus ATCC 23263</name>
    <dbReference type="NCBI Taxonomy" id="887929"/>
    <lineage>
        <taxon>Bacteria</taxon>
        <taxon>Bacillati</taxon>
        <taxon>Bacillota</taxon>
        <taxon>Clostridia</taxon>
        <taxon>Eubacteriales</taxon>
        <taxon>Eubacteriaceae</taxon>
        <taxon>Pseudoramibacter</taxon>
    </lineage>
</organism>
<sequence length="88" mass="10261">MQRLYFFEWAAIVGIKKRRPQKCTKAKRVSARRQQNMQEIVNRMQEIAGAGKWLISLCGSCYKCNREVQSIVQSNRLSRSLEQIGDLK</sequence>
<keyword evidence="2" id="KW-1185">Reference proteome</keyword>
<dbReference type="AlphaFoldDB" id="E6MJI8"/>
<evidence type="ECO:0000313" key="1">
    <source>
        <dbReference type="EMBL" id="EFV00724.1"/>
    </source>
</evidence>
<comment type="caution">
    <text evidence="1">The sequence shown here is derived from an EMBL/GenBank/DDBJ whole genome shotgun (WGS) entry which is preliminary data.</text>
</comment>
<dbReference type="STRING" id="887929.HMP0721_2173"/>
<accession>E6MJI8</accession>
<proteinExistence type="predicted"/>
<name>E6MJI8_9FIRM</name>
<dbReference type="Proteomes" id="UP000004754">
    <property type="component" value="Unassembled WGS sequence"/>
</dbReference>